<dbReference type="Gene3D" id="2.40.128.130">
    <property type="entry name" value="Autotransporter beta-domain"/>
    <property type="match status" value="1"/>
</dbReference>
<reference evidence="3 4" key="1">
    <citation type="submission" date="2019-05" db="EMBL/GenBank/DDBJ databases">
        <title>Microbulbifer harenosus sp. nov., an alginate-degrading bacterium isolated from coastal sand.</title>
        <authorList>
            <person name="Huang H."/>
            <person name="Mo K."/>
            <person name="Bao S."/>
        </authorList>
    </citation>
    <scope>NUCLEOTIDE SEQUENCE [LARGE SCALE GENOMIC DNA]</scope>
    <source>
        <strain evidence="3 4">HB161719</strain>
    </source>
</reference>
<dbReference type="Pfam" id="PF18883">
    <property type="entry name" value="AC_1"/>
    <property type="match status" value="1"/>
</dbReference>
<proteinExistence type="predicted"/>
<dbReference type="SUPFAM" id="SSF103515">
    <property type="entry name" value="Autotransporter"/>
    <property type="match status" value="1"/>
</dbReference>
<dbReference type="InterPro" id="IPR011050">
    <property type="entry name" value="Pectin_lyase_fold/virulence"/>
</dbReference>
<dbReference type="InterPro" id="IPR012332">
    <property type="entry name" value="Autotransporter_pectin_lyase_C"/>
</dbReference>
<feature type="chain" id="PRO_5047075308" evidence="1">
    <location>
        <begin position="29"/>
        <end position="775"/>
    </location>
</feature>
<dbReference type="PANTHER" id="PTHR35037:SF3">
    <property type="entry name" value="C-TERMINAL REGION OF AIDA-LIKE PROTEIN"/>
    <property type="match status" value="1"/>
</dbReference>
<dbReference type="Proteomes" id="UP000306791">
    <property type="component" value="Unassembled WGS sequence"/>
</dbReference>
<dbReference type="SUPFAM" id="SSF51126">
    <property type="entry name" value="Pectin lyase-like"/>
    <property type="match status" value="1"/>
</dbReference>
<keyword evidence="4" id="KW-1185">Reference proteome</keyword>
<dbReference type="RefSeq" id="WP_138237054.1">
    <property type="nucleotide sequence ID" value="NZ_CP185860.1"/>
</dbReference>
<dbReference type="InterPro" id="IPR036709">
    <property type="entry name" value="Autotransporte_beta_dom_sf"/>
</dbReference>
<feature type="signal peptide" evidence="1">
    <location>
        <begin position="1"/>
        <end position="28"/>
    </location>
</feature>
<name>A0ABY2UIT2_9GAMM</name>
<sequence length="775" mass="85179">MNSDSAVFPYLRNGLAACLLLVPFGAHADCAPSNTGTEGPDQILCDVDNDPAGANVSSLGGDDTLTLNGVTLGTVDTGSGNDRVDITESDIQVHLTTGDGDDIVTMRERRTSVGDYYGGGIDTGAGNDRVEVYDGVVFDLTMGSGNDEVLLDGGYIFNYLDMGDGDDVFHWDEGVLDLFRGGNGSDTVRIDAFAYDTETILDGGDDYTADDGYVDSLRFILDHQIDGQLLQNWERIIVNGSSRITLSGSLTVGGGSYEGDLLGLDIRFGGIVDFIPADYTIRGDVVNAGTLWLVDERYNRLNIAAHDSGRFGNYTGRDGRLWLETELAADNAPTDLLTIAGDTGGRTFVQIYNRGGDGATTSGDGIKIIDISGQSAADAFVLDGEYIALDGQPVTVGGAYGYTLHHGGLSDPDDGNWYLRSTLEDPFDGSGQLIPRWQPGAVLYETYAQSIRQMNQPTTLRKRVGNRFWAGTSFRDRGLCCYADAVEQTIDGGGLWLRLASRYNDNIPDNSTSHAEWQQDYGLVQIGSDFSFDPAVYYGRLMLGIFAQYGYGRTDLDSYFGHGRIETDQFGVGTTFTWYGSQGSYADLQAQFNWFDSDFYSYELYYLGNDNDAIGFAFSAEAGHSFKLCDFYSLTPQVQLIFNAEQIDDHQDQYNVRFKDTENNGGSARFGLAFEQRVSQRLKRNMYGNLLLERIGLYAIANVFYYFEDETEIKVSGTSLYQARDDWWGQLGLGFTYDQCGDRCSVYGEVDYATSFDNAGDSYEASLTFGFRFKW</sequence>
<dbReference type="InterPro" id="IPR051551">
    <property type="entry name" value="Autotransporter_adhesion"/>
</dbReference>
<dbReference type="InterPro" id="IPR005546">
    <property type="entry name" value="Autotransporte_beta"/>
</dbReference>
<evidence type="ECO:0000256" key="1">
    <source>
        <dbReference type="SAM" id="SignalP"/>
    </source>
</evidence>
<feature type="domain" description="Autotransporter" evidence="2">
    <location>
        <begin position="488"/>
        <end position="773"/>
    </location>
</feature>
<dbReference type="EMBL" id="VANI01000021">
    <property type="protein sequence ID" value="TLM74456.1"/>
    <property type="molecule type" value="Genomic_DNA"/>
</dbReference>
<evidence type="ECO:0000259" key="2">
    <source>
        <dbReference type="PROSITE" id="PS51208"/>
    </source>
</evidence>
<dbReference type="NCBIfam" id="TIGR01414">
    <property type="entry name" value="autotrans_barl"/>
    <property type="match status" value="1"/>
</dbReference>
<evidence type="ECO:0000313" key="3">
    <source>
        <dbReference type="EMBL" id="TLM74456.1"/>
    </source>
</evidence>
<dbReference type="InterPro" id="IPR043990">
    <property type="entry name" value="AC_1"/>
</dbReference>
<dbReference type="PROSITE" id="PS51208">
    <property type="entry name" value="AUTOTRANSPORTER"/>
    <property type="match status" value="1"/>
</dbReference>
<accession>A0ABY2UIT2</accession>
<dbReference type="Gene3D" id="2.160.20.20">
    <property type="match status" value="1"/>
</dbReference>
<dbReference type="SMART" id="SM00869">
    <property type="entry name" value="Autotransporter"/>
    <property type="match status" value="1"/>
</dbReference>
<organism evidence="3 4">
    <name type="scientific">Microbulbifer harenosus</name>
    <dbReference type="NCBI Taxonomy" id="2576840"/>
    <lineage>
        <taxon>Bacteria</taxon>
        <taxon>Pseudomonadati</taxon>
        <taxon>Pseudomonadota</taxon>
        <taxon>Gammaproteobacteria</taxon>
        <taxon>Cellvibrionales</taxon>
        <taxon>Microbulbiferaceae</taxon>
        <taxon>Microbulbifer</taxon>
    </lineage>
</organism>
<keyword evidence="1" id="KW-0732">Signal</keyword>
<comment type="caution">
    <text evidence="3">The sequence shown here is derived from an EMBL/GenBank/DDBJ whole genome shotgun (WGS) entry which is preliminary data.</text>
</comment>
<dbReference type="CDD" id="cd01344">
    <property type="entry name" value="PL2_Passenger_AT"/>
    <property type="match status" value="1"/>
</dbReference>
<gene>
    <name evidence="3" type="ORF">FDY93_17580</name>
</gene>
<dbReference type="PANTHER" id="PTHR35037">
    <property type="entry name" value="C-TERMINAL REGION OF AIDA-LIKE PROTEIN"/>
    <property type="match status" value="1"/>
</dbReference>
<protein>
    <submittedName>
        <fullName evidence="3">Autotransporter outer membrane beta-barrel domain-containing protein</fullName>
    </submittedName>
</protein>
<dbReference type="InterPro" id="IPR006315">
    <property type="entry name" value="OM_autotransptr_brl_dom"/>
</dbReference>
<evidence type="ECO:0000313" key="4">
    <source>
        <dbReference type="Proteomes" id="UP000306791"/>
    </source>
</evidence>
<dbReference type="Pfam" id="PF03797">
    <property type="entry name" value="Autotransporter"/>
    <property type="match status" value="1"/>
</dbReference>